<dbReference type="EMBL" id="CAJOBD010002719">
    <property type="protein sequence ID" value="CAF3903064.1"/>
    <property type="molecule type" value="Genomic_DNA"/>
</dbReference>
<evidence type="ECO:0000313" key="3">
    <source>
        <dbReference type="Proteomes" id="UP000663836"/>
    </source>
</evidence>
<dbReference type="Proteomes" id="UP000663836">
    <property type="component" value="Unassembled WGS sequence"/>
</dbReference>
<dbReference type="EMBL" id="CAJNOT010000286">
    <property type="protein sequence ID" value="CAF0927120.1"/>
    <property type="molecule type" value="Genomic_DNA"/>
</dbReference>
<dbReference type="Proteomes" id="UP000663864">
    <property type="component" value="Unassembled WGS sequence"/>
</dbReference>
<comment type="caution">
    <text evidence="2">The sequence shown here is derived from an EMBL/GenBank/DDBJ whole genome shotgun (WGS) entry which is preliminary data.</text>
</comment>
<protein>
    <submittedName>
        <fullName evidence="2">Uncharacterized protein</fullName>
    </submittedName>
</protein>
<dbReference type="AlphaFoldDB" id="A0A819HP38"/>
<organism evidence="2 3">
    <name type="scientific">Rotaria sordida</name>
    <dbReference type="NCBI Taxonomy" id="392033"/>
    <lineage>
        <taxon>Eukaryota</taxon>
        <taxon>Metazoa</taxon>
        <taxon>Spiralia</taxon>
        <taxon>Gnathifera</taxon>
        <taxon>Rotifera</taxon>
        <taxon>Eurotatoria</taxon>
        <taxon>Bdelloidea</taxon>
        <taxon>Philodinida</taxon>
        <taxon>Philodinidae</taxon>
        <taxon>Rotaria</taxon>
    </lineage>
</organism>
<sequence length="170" mass="20003">MDPYIYSLRCPSNKDDQRQLPIVKNGYMTSVGSNIKRVEHIEHVKITKSDELIELKTRFHRVLIGSIQSIVQPYIHHLIVERRLIDKQKISSLAHQYPTVKYLQLLFLLDHSLFLRCFQVLFCMDGSSDKKLRFWSELIDFLAKYAYGQSNGILSPVILYTKLYQKLNKE</sequence>
<name>A0A819HP38_9BILA</name>
<evidence type="ECO:0000313" key="2">
    <source>
        <dbReference type="EMBL" id="CAF3903064.1"/>
    </source>
</evidence>
<reference evidence="2" key="1">
    <citation type="submission" date="2021-02" db="EMBL/GenBank/DDBJ databases">
        <authorList>
            <person name="Nowell W R."/>
        </authorList>
    </citation>
    <scope>NUCLEOTIDE SEQUENCE</scope>
</reference>
<gene>
    <name evidence="2" type="ORF">JBS370_LOCUS20983</name>
    <name evidence="1" type="ORF">ZHD862_LOCUS8722</name>
</gene>
<evidence type="ECO:0000313" key="1">
    <source>
        <dbReference type="EMBL" id="CAF0927120.1"/>
    </source>
</evidence>
<proteinExistence type="predicted"/>
<accession>A0A819HP38</accession>